<evidence type="ECO:0000313" key="2">
    <source>
        <dbReference type="EMBL" id="TQL49173.1"/>
    </source>
</evidence>
<dbReference type="Pfam" id="PF11716">
    <property type="entry name" value="MDMPI_N"/>
    <property type="match status" value="1"/>
</dbReference>
<gene>
    <name evidence="2" type="ORF">FB467_0238</name>
</gene>
<reference evidence="2 3" key="1">
    <citation type="submission" date="2019-06" db="EMBL/GenBank/DDBJ databases">
        <title>Sequencing the genomes of 1000 actinobacteria strains.</title>
        <authorList>
            <person name="Klenk H.-P."/>
        </authorList>
    </citation>
    <scope>NUCLEOTIDE SEQUENCE [LARGE SCALE GENOMIC DNA]</scope>
    <source>
        <strain evidence="2 3">DSM 12335</strain>
    </source>
</reference>
<proteinExistence type="predicted"/>
<dbReference type="RefSeq" id="WP_141783461.1">
    <property type="nucleotide sequence ID" value="NZ_BAAAIK010000009.1"/>
</dbReference>
<dbReference type="InterPro" id="IPR017520">
    <property type="entry name" value="CHP03086"/>
</dbReference>
<dbReference type="GO" id="GO:0046872">
    <property type="term" value="F:metal ion binding"/>
    <property type="evidence" value="ECO:0007669"/>
    <property type="project" value="InterPro"/>
</dbReference>
<evidence type="ECO:0000259" key="1">
    <source>
        <dbReference type="Pfam" id="PF11716"/>
    </source>
</evidence>
<dbReference type="Gene3D" id="1.20.120.450">
    <property type="entry name" value="dinb family like domain"/>
    <property type="match status" value="1"/>
</dbReference>
<dbReference type="SUPFAM" id="SSF109854">
    <property type="entry name" value="DinB/YfiT-like putative metalloenzymes"/>
    <property type="match status" value="1"/>
</dbReference>
<feature type="domain" description="Mycothiol-dependent maleylpyruvate isomerase metal-binding" evidence="1">
    <location>
        <begin position="19"/>
        <end position="143"/>
    </location>
</feature>
<dbReference type="NCBIfam" id="TIGR03086">
    <property type="entry name" value="TIGR03086 family metal-binding protein"/>
    <property type="match status" value="1"/>
</dbReference>
<sequence>MTAQPDPFPALPELGLLERAVNYTRGSLAAVPGTDPRAPTPCAGWDLTDLLVHMDDSLRVIEQAGRVREVALAPDGPEPADGAAPRTATGLVAAIRDRACGLLTAWMAHRGERLITVAGSPLRAGVLVAAGALEITVHGDDLARACGADHPLPEPLASDLLAYLPLLVQPGDRPVRFAPALATPAGAPPSTRLLAQLGRPA</sequence>
<organism evidence="2 3">
    <name type="scientific">Ornithinicoccus hortensis</name>
    <dbReference type="NCBI Taxonomy" id="82346"/>
    <lineage>
        <taxon>Bacteria</taxon>
        <taxon>Bacillati</taxon>
        <taxon>Actinomycetota</taxon>
        <taxon>Actinomycetes</taxon>
        <taxon>Micrococcales</taxon>
        <taxon>Intrasporangiaceae</taxon>
        <taxon>Ornithinicoccus</taxon>
    </lineage>
</organism>
<comment type="caution">
    <text evidence="2">The sequence shown here is derived from an EMBL/GenBank/DDBJ whole genome shotgun (WGS) entry which is preliminary data.</text>
</comment>
<dbReference type="InterPro" id="IPR017517">
    <property type="entry name" value="Maleyloyr_isom"/>
</dbReference>
<dbReference type="NCBIfam" id="TIGR03083">
    <property type="entry name" value="maleylpyruvate isomerase family mycothiol-dependent enzyme"/>
    <property type="match status" value="1"/>
</dbReference>
<dbReference type="InterPro" id="IPR034660">
    <property type="entry name" value="DinB/YfiT-like"/>
</dbReference>
<keyword evidence="3" id="KW-1185">Reference proteome</keyword>
<dbReference type="EMBL" id="VFOP01000001">
    <property type="protein sequence ID" value="TQL49173.1"/>
    <property type="molecule type" value="Genomic_DNA"/>
</dbReference>
<protein>
    <submittedName>
        <fullName evidence="2">Uncharacterized protein (TIGR03086 family)</fullName>
    </submittedName>
</protein>
<dbReference type="InterPro" id="IPR024344">
    <property type="entry name" value="MDMPI_metal-binding"/>
</dbReference>
<dbReference type="AlphaFoldDB" id="A0A542YM66"/>
<dbReference type="OrthoDB" id="5185819at2"/>
<dbReference type="Proteomes" id="UP000319516">
    <property type="component" value="Unassembled WGS sequence"/>
</dbReference>
<name>A0A542YM66_9MICO</name>
<accession>A0A542YM66</accession>
<evidence type="ECO:0000313" key="3">
    <source>
        <dbReference type="Proteomes" id="UP000319516"/>
    </source>
</evidence>